<evidence type="ECO:0000256" key="1">
    <source>
        <dbReference type="ARBA" id="ARBA00022793"/>
    </source>
</evidence>
<comment type="caution">
    <text evidence="3">The sequence shown here is derived from an EMBL/GenBank/DDBJ whole genome shotgun (WGS) entry which is preliminary data.</text>
</comment>
<sequence>MESLLRSKKLAAHYNEGLLLVFRLTVDNYHRYCYIDSGTKTKNHRIPGVFHTVNPLANDVVPIYKENTREFSVLKSENHGNILMMEVGALLVGKIVNYHESAKVTRGEEKGRFEFGGSTIIICLEKGKIIMDKDILDNSLNGVETAVKMGEKIGESFVINQIF</sequence>
<dbReference type="GO" id="GO:0008654">
    <property type="term" value="P:phospholipid biosynthetic process"/>
    <property type="evidence" value="ECO:0007669"/>
    <property type="project" value="InterPro"/>
</dbReference>
<dbReference type="InterPro" id="IPR003817">
    <property type="entry name" value="PS_Dcarbxylase"/>
</dbReference>
<dbReference type="AlphaFoldDB" id="A0A645EM30"/>
<dbReference type="Pfam" id="PF02666">
    <property type="entry name" value="PS_Dcarbxylase"/>
    <property type="match status" value="1"/>
</dbReference>
<evidence type="ECO:0000256" key="2">
    <source>
        <dbReference type="ARBA" id="ARBA00023239"/>
    </source>
</evidence>
<dbReference type="PANTHER" id="PTHR10067:SF17">
    <property type="entry name" value="PHOSPHATIDYLSERINE DECARBOXYLASE PROENZYME 2"/>
    <property type="match status" value="1"/>
</dbReference>
<accession>A0A645EM30</accession>
<reference evidence="3" key="1">
    <citation type="submission" date="2019-08" db="EMBL/GenBank/DDBJ databases">
        <authorList>
            <person name="Kucharzyk K."/>
            <person name="Murdoch R.W."/>
            <person name="Higgins S."/>
            <person name="Loffler F."/>
        </authorList>
    </citation>
    <scope>NUCLEOTIDE SEQUENCE</scope>
</reference>
<keyword evidence="1" id="KW-0210">Decarboxylase</keyword>
<dbReference type="EC" id="4.1.1.65" evidence="3"/>
<gene>
    <name evidence="3" type="primary">psd_24</name>
    <name evidence="3" type="ORF">SDC9_148793</name>
</gene>
<organism evidence="3">
    <name type="scientific">bioreactor metagenome</name>
    <dbReference type="NCBI Taxonomy" id="1076179"/>
    <lineage>
        <taxon>unclassified sequences</taxon>
        <taxon>metagenomes</taxon>
        <taxon>ecological metagenomes</taxon>
    </lineage>
</organism>
<evidence type="ECO:0000313" key="3">
    <source>
        <dbReference type="EMBL" id="MPN01583.1"/>
    </source>
</evidence>
<protein>
    <submittedName>
        <fullName evidence="3">Phosphatidylserine decarboxylase proenzyme</fullName>
        <ecNumber evidence="3">4.1.1.65</ecNumber>
    </submittedName>
</protein>
<proteinExistence type="predicted"/>
<dbReference type="EMBL" id="VSSQ01047577">
    <property type="protein sequence ID" value="MPN01583.1"/>
    <property type="molecule type" value="Genomic_DNA"/>
</dbReference>
<keyword evidence="2 3" id="KW-0456">Lyase</keyword>
<dbReference type="GO" id="GO:0004609">
    <property type="term" value="F:phosphatidylserine decarboxylase activity"/>
    <property type="evidence" value="ECO:0007669"/>
    <property type="project" value="UniProtKB-EC"/>
</dbReference>
<name>A0A645EM30_9ZZZZ</name>
<dbReference type="PANTHER" id="PTHR10067">
    <property type="entry name" value="PHOSPHATIDYLSERINE DECARBOXYLASE"/>
    <property type="match status" value="1"/>
</dbReference>